<proteinExistence type="predicted"/>
<dbReference type="InterPro" id="IPR023296">
    <property type="entry name" value="Glyco_hydro_beta-prop_sf"/>
</dbReference>
<protein>
    <submittedName>
        <fullName evidence="1">Glycoside hydrolase family protein</fullName>
    </submittedName>
</protein>
<sequence>MIRFLVACILTLIVIVASAQKIKTDRDGSLTSMNDVDLFSMIQPIPATNVFADSAYNIWCGSVLKGYNGKYYMFYSRWPRSLGHYAWISHSEIALAKADNPGGPYRHVKVIFNSRGSKYWDGAATHNPTAILHNGKYYLYYVATTGDGLLKQPTTMKDSHWWHYRNTQRIGVAVCDDPEKEWQRFDEPVLNVSRDSTAFDALMVSNPAVTVDDDGKVILIYKQVGRNGTLHGGNVRFGVAFAKQMLGPFEKHPNPIFEASGIDRKDTWMVAEDPYLWTYKKKHYAIVRDVAGHFTHGEATWAMLTSLDGVTWQPAKHPKAAPFHLKFSDGSLSEEAPERPCLLREKGVPIVLFGALGIKKREHSYNVAMPLKAN</sequence>
<dbReference type="Proteomes" id="UP000613030">
    <property type="component" value="Unassembled WGS sequence"/>
</dbReference>
<dbReference type="CDD" id="cd08994">
    <property type="entry name" value="GH43_62_32_68_117_130-like"/>
    <property type="match status" value="1"/>
</dbReference>
<dbReference type="GO" id="GO:0016787">
    <property type="term" value="F:hydrolase activity"/>
    <property type="evidence" value="ECO:0007669"/>
    <property type="project" value="UniProtKB-KW"/>
</dbReference>
<evidence type="ECO:0000313" key="2">
    <source>
        <dbReference type="Proteomes" id="UP000613030"/>
    </source>
</evidence>
<dbReference type="Gene3D" id="2.115.10.20">
    <property type="entry name" value="Glycosyl hydrolase domain, family 43"/>
    <property type="match status" value="1"/>
</dbReference>
<comment type="caution">
    <text evidence="1">The sequence shown here is derived from an EMBL/GenBank/DDBJ whole genome shotgun (WGS) entry which is preliminary data.</text>
</comment>
<dbReference type="EMBL" id="JAERRB010000019">
    <property type="protein sequence ID" value="MBL0745780.1"/>
    <property type="molecule type" value="Genomic_DNA"/>
</dbReference>
<name>A0ABS1L266_9BACT</name>
<keyword evidence="2" id="KW-1185">Reference proteome</keyword>
<dbReference type="SUPFAM" id="SSF75005">
    <property type="entry name" value="Arabinanase/levansucrase/invertase"/>
    <property type="match status" value="2"/>
</dbReference>
<reference evidence="1 2" key="1">
    <citation type="submission" date="2021-01" db="EMBL/GenBank/DDBJ databases">
        <title>Chryseolinea sp. Jin1 Genome sequencing and assembly.</title>
        <authorList>
            <person name="Kim I."/>
        </authorList>
    </citation>
    <scope>NUCLEOTIDE SEQUENCE [LARGE SCALE GENOMIC DNA]</scope>
    <source>
        <strain evidence="1 2">Jin1</strain>
    </source>
</reference>
<gene>
    <name evidence="1" type="ORF">JI741_31390</name>
</gene>
<accession>A0ABS1L266</accession>
<organism evidence="1 2">
    <name type="scientific">Chryseolinea lacunae</name>
    <dbReference type="NCBI Taxonomy" id="2801331"/>
    <lineage>
        <taxon>Bacteria</taxon>
        <taxon>Pseudomonadati</taxon>
        <taxon>Bacteroidota</taxon>
        <taxon>Cytophagia</taxon>
        <taxon>Cytophagales</taxon>
        <taxon>Fulvivirgaceae</taxon>
        <taxon>Chryseolinea</taxon>
    </lineage>
</organism>
<keyword evidence="1" id="KW-0378">Hydrolase</keyword>
<evidence type="ECO:0000313" key="1">
    <source>
        <dbReference type="EMBL" id="MBL0745780.1"/>
    </source>
</evidence>